<reference evidence="1 2" key="1">
    <citation type="journal article" date="2020" name="Biotechnol. Biofuels">
        <title>New insights from the biogas microbiome by comprehensive genome-resolved metagenomics of nearly 1600 species originating from multiple anaerobic digesters.</title>
        <authorList>
            <person name="Campanaro S."/>
            <person name="Treu L."/>
            <person name="Rodriguez-R L.M."/>
            <person name="Kovalovszki A."/>
            <person name="Ziels R.M."/>
            <person name="Maus I."/>
            <person name="Zhu X."/>
            <person name="Kougias P.G."/>
            <person name="Basile A."/>
            <person name="Luo G."/>
            <person name="Schluter A."/>
            <person name="Konstantinidis K.T."/>
            <person name="Angelidaki I."/>
        </authorList>
    </citation>
    <scope>NUCLEOTIDE SEQUENCE [LARGE SCALE GENOMIC DNA]</scope>
    <source>
        <strain evidence="1">AS25fmACSIPFO_94</strain>
    </source>
</reference>
<protein>
    <submittedName>
        <fullName evidence="1">Uncharacterized protein</fullName>
    </submittedName>
</protein>
<proteinExistence type="predicted"/>
<dbReference type="Proteomes" id="UP000525027">
    <property type="component" value="Unassembled WGS sequence"/>
</dbReference>
<organism evidence="1 2">
    <name type="scientific">Acetomicrobium hydrogeniformans</name>
    <dbReference type="NCBI Taxonomy" id="649746"/>
    <lineage>
        <taxon>Bacteria</taxon>
        <taxon>Thermotogati</taxon>
        <taxon>Synergistota</taxon>
        <taxon>Synergistia</taxon>
        <taxon>Synergistales</taxon>
        <taxon>Acetomicrobiaceae</taxon>
        <taxon>Acetomicrobium</taxon>
    </lineage>
</organism>
<evidence type="ECO:0000313" key="2">
    <source>
        <dbReference type="Proteomes" id="UP000525027"/>
    </source>
</evidence>
<accession>A0A7V6ZDS2</accession>
<dbReference type="RefSeq" id="WP_273002522.1">
    <property type="nucleotide sequence ID" value="NZ_DURU01000062.1"/>
</dbReference>
<sequence length="98" mass="11608">MQTFSRRADRESVGALLRNLRFNFNDAFEVDIIDPRCLLWFFDFIKYKVRTTEPTWVLDGKVIYRGIPAWDELEKILRDTCQDLFDLFKDTAVKGPLS</sequence>
<evidence type="ECO:0000313" key="1">
    <source>
        <dbReference type="EMBL" id="HHZ04115.1"/>
    </source>
</evidence>
<dbReference type="EMBL" id="DURU01000062">
    <property type="protein sequence ID" value="HHZ04115.1"/>
    <property type="molecule type" value="Genomic_DNA"/>
</dbReference>
<gene>
    <name evidence="1" type="ORF">GX397_03445</name>
</gene>
<comment type="caution">
    <text evidence="1">The sequence shown here is derived from an EMBL/GenBank/DDBJ whole genome shotgun (WGS) entry which is preliminary data.</text>
</comment>
<dbReference type="AlphaFoldDB" id="A0A7V6ZDS2"/>
<name>A0A7V6ZDS2_9BACT</name>